<dbReference type="GO" id="GO:0006281">
    <property type="term" value="P:DNA repair"/>
    <property type="evidence" value="ECO:0007669"/>
    <property type="project" value="InterPro"/>
</dbReference>
<keyword evidence="4" id="KW-1185">Reference proteome</keyword>
<dbReference type="InterPro" id="IPR017961">
    <property type="entry name" value="DNA_pol_Y-fam_little_finger"/>
</dbReference>
<dbReference type="InterPro" id="IPR036775">
    <property type="entry name" value="DNA_pol_Y-fam_lit_finger_sf"/>
</dbReference>
<dbReference type="GO" id="GO:0070987">
    <property type="term" value="P:error-free translesion synthesis"/>
    <property type="evidence" value="ECO:0007669"/>
    <property type="project" value="UniProtKB-ARBA"/>
</dbReference>
<feature type="domain" description="UmuC" evidence="2">
    <location>
        <begin position="91"/>
        <end position="334"/>
    </location>
</feature>
<dbReference type="InterPro" id="IPR043128">
    <property type="entry name" value="Rev_trsase/Diguanyl_cyclase"/>
</dbReference>
<dbReference type="GO" id="GO:0003887">
    <property type="term" value="F:DNA-directed DNA polymerase activity"/>
    <property type="evidence" value="ECO:0007669"/>
    <property type="project" value="TreeGrafter"/>
</dbReference>
<dbReference type="Pfam" id="PF11799">
    <property type="entry name" value="IMS_C"/>
    <property type="match status" value="1"/>
</dbReference>
<evidence type="ECO:0000256" key="1">
    <source>
        <dbReference type="SAM" id="Phobius"/>
    </source>
</evidence>
<dbReference type="GO" id="GO:0003684">
    <property type="term" value="F:damaged DNA binding"/>
    <property type="evidence" value="ECO:0007669"/>
    <property type="project" value="InterPro"/>
</dbReference>
<dbReference type="PANTHER" id="PTHR46404">
    <property type="entry name" value="DNA POLYMERASE IOTA"/>
    <property type="match status" value="1"/>
</dbReference>
<dbReference type="PROSITE" id="PS50173">
    <property type="entry name" value="UMUC"/>
    <property type="match status" value="1"/>
</dbReference>
<proteinExistence type="predicted"/>
<dbReference type="Pfam" id="PF00817">
    <property type="entry name" value="IMS"/>
    <property type="match status" value="1"/>
</dbReference>
<dbReference type="SUPFAM" id="SSF56672">
    <property type="entry name" value="DNA/RNA polymerases"/>
    <property type="match status" value="1"/>
</dbReference>
<accession>A0A6A6V9L4</accession>
<evidence type="ECO:0000313" key="4">
    <source>
        <dbReference type="Proteomes" id="UP000799440"/>
    </source>
</evidence>
<evidence type="ECO:0000259" key="2">
    <source>
        <dbReference type="PROSITE" id="PS50173"/>
    </source>
</evidence>
<keyword evidence="1" id="KW-1133">Transmembrane helix</keyword>
<gene>
    <name evidence="3" type="ORF">M011DRAFT_478641</name>
</gene>
<dbReference type="Gene3D" id="3.30.1490.100">
    <property type="entry name" value="DNA polymerase, Y-family, little finger domain"/>
    <property type="match status" value="1"/>
</dbReference>
<evidence type="ECO:0000313" key="3">
    <source>
        <dbReference type="EMBL" id="KAF2745857.1"/>
    </source>
</evidence>
<organism evidence="3 4">
    <name type="scientific">Sporormia fimetaria CBS 119925</name>
    <dbReference type="NCBI Taxonomy" id="1340428"/>
    <lineage>
        <taxon>Eukaryota</taxon>
        <taxon>Fungi</taxon>
        <taxon>Dikarya</taxon>
        <taxon>Ascomycota</taxon>
        <taxon>Pezizomycotina</taxon>
        <taxon>Dothideomycetes</taxon>
        <taxon>Pleosporomycetidae</taxon>
        <taxon>Pleosporales</taxon>
        <taxon>Sporormiaceae</taxon>
        <taxon>Sporormia</taxon>
    </lineage>
</organism>
<dbReference type="OrthoDB" id="447129at2759"/>
<protein>
    <submittedName>
        <fullName evidence="3">DNA/RNA polymerase</fullName>
    </submittedName>
</protein>
<reference evidence="3" key="1">
    <citation type="journal article" date="2020" name="Stud. Mycol.">
        <title>101 Dothideomycetes genomes: a test case for predicting lifestyles and emergence of pathogens.</title>
        <authorList>
            <person name="Haridas S."/>
            <person name="Albert R."/>
            <person name="Binder M."/>
            <person name="Bloem J."/>
            <person name="Labutti K."/>
            <person name="Salamov A."/>
            <person name="Andreopoulos B."/>
            <person name="Baker S."/>
            <person name="Barry K."/>
            <person name="Bills G."/>
            <person name="Bluhm B."/>
            <person name="Cannon C."/>
            <person name="Castanera R."/>
            <person name="Culley D."/>
            <person name="Daum C."/>
            <person name="Ezra D."/>
            <person name="Gonzalez J."/>
            <person name="Henrissat B."/>
            <person name="Kuo A."/>
            <person name="Liang C."/>
            <person name="Lipzen A."/>
            <person name="Lutzoni F."/>
            <person name="Magnuson J."/>
            <person name="Mondo S."/>
            <person name="Nolan M."/>
            <person name="Ohm R."/>
            <person name="Pangilinan J."/>
            <person name="Park H.-J."/>
            <person name="Ramirez L."/>
            <person name="Alfaro M."/>
            <person name="Sun H."/>
            <person name="Tritt A."/>
            <person name="Yoshinaga Y."/>
            <person name="Zwiers L.-H."/>
            <person name="Turgeon B."/>
            <person name="Goodwin S."/>
            <person name="Spatafora J."/>
            <person name="Crous P."/>
            <person name="Grigoriev I."/>
        </authorList>
    </citation>
    <scope>NUCLEOTIDE SEQUENCE</scope>
    <source>
        <strain evidence="3">CBS 119925</strain>
    </source>
</reference>
<dbReference type="PANTHER" id="PTHR46404:SF1">
    <property type="entry name" value="DNA POLYMERASE IOTA"/>
    <property type="match status" value="1"/>
</dbReference>
<dbReference type="Gene3D" id="3.40.1170.60">
    <property type="match status" value="1"/>
</dbReference>
<dbReference type="EMBL" id="MU006580">
    <property type="protein sequence ID" value="KAF2745857.1"/>
    <property type="molecule type" value="Genomic_DNA"/>
</dbReference>
<dbReference type="InterPro" id="IPR001126">
    <property type="entry name" value="UmuC"/>
</dbReference>
<dbReference type="FunFam" id="3.40.1170.60:FF:000006">
    <property type="entry name" value="DNA polymerase iota"/>
    <property type="match status" value="1"/>
</dbReference>
<sequence length="680" mass="75547">MARADSWLADGWLWDQITIGDQPPSRTACAANPSSSSSAPPSTEDCITLLRPVPATCSYYSASHTSAVVVVVVVVAFVMFVSDASCLKSHDYDCFYASVFENEDPTLRTRPLAVQQKQIVVTCNYEARRRGLYKLQLIKDAKRLCPDVVIVLGEDLTRFRNASKELYMLLRSFSWNQKVERLGFDEVFMDVTDIVDYNLALLNPHDLSNSFFCLEKDDPTVGFAFDASRPAGCTFPEGTANTSVLVPPLDELRLRLHLGSHLAQHLREALRLQKGYTCTAGVSTNKLLSKLVGTVHKPDAQTTLLPPYGDTGDGIDNVTSLMDHFEVGKVPGIGCKITQKIRDFLQQKQLQENESSLDSSAEPQPLLVGTVRNHPSINIEALTQLLSGPGTRHDTPTRVWQFLNGCDTTEVGGARDVPRQISIEDTFGRLDTEQDVIRELKKLAQSLVRRMHTDLVASDEDPIPEDTVEPDGPSRRRWLAFPKTIRLSTSLRLPRKPNAPRSFSARSSRSAPLPGWVFSTKESVNAVADRLVTEVLLQLFRKLHPGKKGWDLSLMNVAVTNMNDAASEKGGPGRDIGDMFRTQDEVLRQWSVNDGPEAGDGDVRYGGDDDDGVGDGMRIEAGTEQRPNEPAVQDTADVDVDVWESEDEDMFDDENFRCEQCAAIMPLYARLPHERWHMAL</sequence>
<keyword evidence="1" id="KW-0472">Membrane</keyword>
<dbReference type="AlphaFoldDB" id="A0A6A6V9L4"/>
<dbReference type="InterPro" id="IPR043502">
    <property type="entry name" value="DNA/RNA_pol_sf"/>
</dbReference>
<feature type="transmembrane region" description="Helical" evidence="1">
    <location>
        <begin position="59"/>
        <end position="81"/>
    </location>
</feature>
<name>A0A6A6V9L4_9PLEO</name>
<dbReference type="Gene3D" id="3.30.70.270">
    <property type="match status" value="1"/>
</dbReference>
<dbReference type="Proteomes" id="UP000799440">
    <property type="component" value="Unassembled WGS sequence"/>
</dbReference>
<keyword evidence="1" id="KW-0812">Transmembrane</keyword>